<dbReference type="STRING" id="7897.ENSLACP00000003805"/>
<evidence type="ECO:0000256" key="5">
    <source>
        <dbReference type="ARBA" id="ARBA00022729"/>
    </source>
</evidence>
<dbReference type="InterPro" id="IPR027954">
    <property type="entry name" value="Transcobalamin-like_C"/>
</dbReference>
<feature type="disulfide bond" evidence="8">
    <location>
        <begin position="26"/>
        <end position="257"/>
    </location>
</feature>
<feature type="binding site" evidence="7">
    <location>
        <begin position="379"/>
        <end position="380"/>
    </location>
    <ligand>
        <name>cyanocob(III)alamin</name>
        <dbReference type="ChEBI" id="CHEBI:17439"/>
    </ligand>
</feature>
<dbReference type="InParanoid" id="H3A2D4"/>
<keyword evidence="5 9" id="KW-0732">Signal</keyword>
<feature type="domain" description="Transcobalamin-like C-terminal" evidence="10">
    <location>
        <begin position="349"/>
        <end position="425"/>
    </location>
</feature>
<keyword evidence="4" id="KW-0964">Secreted</keyword>
<dbReference type="Gene3D" id="1.50.10.20">
    <property type="match status" value="1"/>
</dbReference>
<dbReference type="PANTHER" id="PTHR10559:SF15">
    <property type="entry name" value="COBALAMIN BINDING INTRINSIC FACTOR"/>
    <property type="match status" value="1"/>
</dbReference>
<protein>
    <recommendedName>
        <fullName evidence="10">Transcobalamin-like C-terminal domain-containing protein</fullName>
    </recommendedName>
</protein>
<feature type="binding site" evidence="7">
    <location>
        <position position="232"/>
    </location>
    <ligand>
        <name>cyanocob(III)alamin</name>
        <dbReference type="ChEBI" id="CHEBI:17439"/>
    </ligand>
</feature>
<dbReference type="HOGENOM" id="CLU_052188_0_0_1"/>
<evidence type="ECO:0000313" key="12">
    <source>
        <dbReference type="Proteomes" id="UP000008672"/>
    </source>
</evidence>
<feature type="binding site" evidence="7">
    <location>
        <position position="181"/>
    </location>
    <ligand>
        <name>cyanocob(III)alamin</name>
        <dbReference type="ChEBI" id="CHEBI:17439"/>
    </ligand>
</feature>
<dbReference type="GO" id="GO:0015889">
    <property type="term" value="P:cobalamin transport"/>
    <property type="evidence" value="ECO:0007669"/>
    <property type="project" value="InterPro"/>
</dbReference>
<comment type="similarity">
    <text evidence="2">Belongs to the eukaryotic cobalamin transport proteins family.</text>
</comment>
<reference evidence="12" key="1">
    <citation type="submission" date="2011-08" db="EMBL/GenBank/DDBJ databases">
        <title>The draft genome of Latimeria chalumnae.</title>
        <authorList>
            <person name="Di Palma F."/>
            <person name="Alfoldi J."/>
            <person name="Johnson J."/>
            <person name="Berlin A."/>
            <person name="Gnerre S."/>
            <person name="Jaffe D."/>
            <person name="MacCallum I."/>
            <person name="Young S."/>
            <person name="Walker B.J."/>
            <person name="Lander E."/>
            <person name="Lindblad-Toh K."/>
        </authorList>
    </citation>
    <scope>NUCLEOTIDE SEQUENCE [LARGE SCALE GENOMIC DNA]</scope>
    <source>
        <strain evidence="12">Wild caught</strain>
    </source>
</reference>
<dbReference type="GO" id="GO:0031419">
    <property type="term" value="F:cobalamin binding"/>
    <property type="evidence" value="ECO:0007669"/>
    <property type="project" value="InterPro"/>
</dbReference>
<evidence type="ECO:0000313" key="11">
    <source>
        <dbReference type="Ensembl" id="ENSLACP00000003805.1"/>
    </source>
</evidence>
<dbReference type="InterPro" id="IPR002157">
    <property type="entry name" value="Cbl-bd_prot"/>
</dbReference>
<evidence type="ECO:0000256" key="1">
    <source>
        <dbReference type="ARBA" id="ARBA00004613"/>
    </source>
</evidence>
<name>H3A2D4_LATCH</name>
<organism evidence="11 12">
    <name type="scientific">Latimeria chalumnae</name>
    <name type="common">Coelacanth</name>
    <dbReference type="NCBI Taxonomy" id="7897"/>
    <lineage>
        <taxon>Eukaryota</taxon>
        <taxon>Metazoa</taxon>
        <taxon>Chordata</taxon>
        <taxon>Craniata</taxon>
        <taxon>Vertebrata</taxon>
        <taxon>Euteleostomi</taxon>
        <taxon>Coelacanthiformes</taxon>
        <taxon>Coelacanthidae</taxon>
        <taxon>Latimeria</taxon>
    </lineage>
</organism>
<feature type="binding site" evidence="7">
    <location>
        <position position="281"/>
    </location>
    <ligand>
        <name>cyanocob(III)alamin</name>
        <dbReference type="ChEBI" id="CHEBI:17439"/>
    </ligand>
</feature>
<dbReference type="InterPro" id="IPR051588">
    <property type="entry name" value="Cobalamin_Transport"/>
</dbReference>
<reference evidence="11" key="2">
    <citation type="submission" date="2025-08" db="UniProtKB">
        <authorList>
            <consortium name="Ensembl"/>
        </authorList>
    </citation>
    <scope>IDENTIFICATION</scope>
</reference>
<dbReference type="GO" id="GO:0006824">
    <property type="term" value="P:cobalt ion transport"/>
    <property type="evidence" value="ECO:0007669"/>
    <property type="project" value="UniProtKB-KW"/>
</dbReference>
<evidence type="ECO:0000256" key="2">
    <source>
        <dbReference type="ARBA" id="ARBA00006449"/>
    </source>
</evidence>
<reference evidence="11" key="3">
    <citation type="submission" date="2025-09" db="UniProtKB">
        <authorList>
            <consortium name="Ensembl"/>
        </authorList>
    </citation>
    <scope>IDENTIFICATION</scope>
</reference>
<sequence length="427" mass="46964">MLPTNLSIFFLGLLLLCVGCRVSGHCSVPASPTPLVRDLLYHMMDSISPGQTPNPSVLIALRLAREHNLTKEQELLHMLKEDVIMRVRDAVPFTLGEVALYTMAFTASCQNLSNISALGTQVNLLRILYRKMIEEVESIENRHGPPPNYFHIDLALLSLSHHNLLSPAIKLIALAHNAQVDTAAVAVLALQSIHNSITPPSYGLLRWTIQWLIRKMVNYILETQQTDGTFGNIYSTGLVIQALSVAPKYFNPSSWNCSQSLQKLLNEIPKGSFNNPMAASQAVPSLEGRTYLDVNKLDCAADTDNLPKSDLPKTTPSTTASGDITVEYTVTDALTQTFTESIAVTVPAGSVLLKVLEEAQKMNPIYFSFKTKSTLWGPYVTQIGSLSENTNNKSYWQFLSGTVPIPTGVGEYRPANGEHIVAKFTTY</sequence>
<dbReference type="PANTHER" id="PTHR10559">
    <property type="entry name" value="TRANSCOBALAMIN-1/GASTRIC INTRINSIC FACTOR"/>
    <property type="match status" value="1"/>
</dbReference>
<dbReference type="OMA" id="MSIENCE"/>
<dbReference type="AlphaFoldDB" id="H3A2D4"/>
<dbReference type="GeneTree" id="ENSGT00530000063370"/>
<dbReference type="Proteomes" id="UP000008672">
    <property type="component" value="Unassembled WGS sequence"/>
</dbReference>
<feature type="binding site" evidence="7">
    <location>
        <position position="427"/>
    </location>
    <ligand>
        <name>cyanocob(III)alamin</name>
        <dbReference type="ChEBI" id="CHEBI:17439"/>
    </ligand>
</feature>
<evidence type="ECO:0000256" key="4">
    <source>
        <dbReference type="ARBA" id="ARBA00022525"/>
    </source>
</evidence>
<dbReference type="EMBL" id="AFYH01258868">
    <property type="status" value="NOT_ANNOTATED_CDS"/>
    <property type="molecule type" value="Genomic_DNA"/>
</dbReference>
<keyword evidence="3" id="KW-0171">Cobalt transport</keyword>
<dbReference type="GO" id="GO:0005615">
    <property type="term" value="C:extracellular space"/>
    <property type="evidence" value="ECO:0007669"/>
    <property type="project" value="TreeGrafter"/>
</dbReference>
<keyword evidence="6 7" id="KW-0170">Cobalt</keyword>
<evidence type="ECO:0000256" key="9">
    <source>
        <dbReference type="SAM" id="SignalP"/>
    </source>
</evidence>
<proteinExistence type="inferred from homology"/>
<accession>H3A2D4</accession>
<dbReference type="Bgee" id="ENSLACG00000003390">
    <property type="expression patterns" value="Expressed in mesonephros and 3 other cell types or tissues"/>
</dbReference>
<evidence type="ECO:0000259" key="10">
    <source>
        <dbReference type="Pfam" id="PF14478"/>
    </source>
</evidence>
<dbReference type="SUPFAM" id="SSF48239">
    <property type="entry name" value="Terpenoid cyclases/Protein prenyltransferases"/>
    <property type="match status" value="1"/>
</dbReference>
<dbReference type="FunCoup" id="H3A2D4">
    <property type="interactions" value="49"/>
</dbReference>
<dbReference type="eggNOG" id="ENOG502QT7B">
    <property type="taxonomic scope" value="Eukaryota"/>
</dbReference>
<dbReference type="EMBL" id="AFYH01258867">
    <property type="status" value="NOT_ANNOTATED_CDS"/>
    <property type="molecule type" value="Genomic_DNA"/>
</dbReference>
<feature type="signal peptide" evidence="9">
    <location>
        <begin position="1"/>
        <end position="24"/>
    </location>
</feature>
<dbReference type="Pfam" id="PF14478">
    <property type="entry name" value="DUF4430"/>
    <property type="match status" value="1"/>
</dbReference>
<dbReference type="EMBL" id="AFYH01258866">
    <property type="status" value="NOT_ANNOTATED_CDS"/>
    <property type="molecule type" value="Genomic_DNA"/>
</dbReference>
<dbReference type="InterPro" id="IPR008930">
    <property type="entry name" value="Terpenoid_cyclase/PrenylTrfase"/>
</dbReference>
<keyword evidence="3" id="KW-0406">Ion transport</keyword>
<evidence type="ECO:0000256" key="7">
    <source>
        <dbReference type="PIRSR" id="PIRSR602157-1"/>
    </source>
</evidence>
<comment type="subcellular location">
    <subcellularLocation>
        <location evidence="1">Secreted</location>
    </subcellularLocation>
</comment>
<keyword evidence="12" id="KW-1185">Reference proteome</keyword>
<dbReference type="Ensembl" id="ENSLACT00000003840.1">
    <property type="protein sequence ID" value="ENSLACP00000003805.1"/>
    <property type="gene ID" value="ENSLACG00000003390.1"/>
</dbReference>
<dbReference type="Gene3D" id="2.170.130.30">
    <property type="match status" value="1"/>
</dbReference>
<dbReference type="Pfam" id="PF01122">
    <property type="entry name" value="Cobalamin_bind"/>
    <property type="match status" value="1"/>
</dbReference>
<evidence type="ECO:0000256" key="3">
    <source>
        <dbReference type="ARBA" id="ARBA00022426"/>
    </source>
</evidence>
<keyword evidence="3" id="KW-0813">Transport</keyword>
<feature type="chain" id="PRO_5003579501" description="Transcobalamin-like C-terminal domain-containing protein" evidence="9">
    <location>
        <begin position="25"/>
        <end position="427"/>
    </location>
</feature>
<evidence type="ECO:0000256" key="8">
    <source>
        <dbReference type="PIRSR" id="PIRSR602157-2"/>
    </source>
</evidence>
<evidence type="ECO:0000256" key="6">
    <source>
        <dbReference type="ARBA" id="ARBA00023285"/>
    </source>
</evidence>
<keyword evidence="8" id="KW-1015">Disulfide bond</keyword>